<dbReference type="RefSeq" id="WP_146530317.1">
    <property type="nucleotide sequence ID" value="NZ_SJPV01000012.1"/>
</dbReference>
<organism evidence="1 2">
    <name type="scientific">Novipirellula artificiosorum</name>
    <dbReference type="NCBI Taxonomy" id="2528016"/>
    <lineage>
        <taxon>Bacteria</taxon>
        <taxon>Pseudomonadati</taxon>
        <taxon>Planctomycetota</taxon>
        <taxon>Planctomycetia</taxon>
        <taxon>Pirellulales</taxon>
        <taxon>Pirellulaceae</taxon>
        <taxon>Novipirellula</taxon>
    </lineage>
</organism>
<name>A0A5C6D6W8_9BACT</name>
<gene>
    <name evidence="1" type="ORF">Poly41_55460</name>
</gene>
<dbReference type="EMBL" id="SJPV01000012">
    <property type="protein sequence ID" value="TWU32568.1"/>
    <property type="molecule type" value="Genomic_DNA"/>
</dbReference>
<dbReference type="AlphaFoldDB" id="A0A5C6D6W8"/>
<sequence>MGLAKKRRGSLILEAAISSLLLVTATVALLKFAKSASTLNQQADQRLGLMLAVESTLQRLNDVPKDSLSEESVAIAETISKRCKCDIQVDLDPFESNGLSGIHLRVQGSGANQAVITLHDWRFDTEEAADE</sequence>
<keyword evidence="2" id="KW-1185">Reference proteome</keyword>
<reference evidence="1 2" key="1">
    <citation type="submission" date="2019-02" db="EMBL/GenBank/DDBJ databases">
        <title>Deep-cultivation of Planctomycetes and their phenomic and genomic characterization uncovers novel biology.</title>
        <authorList>
            <person name="Wiegand S."/>
            <person name="Jogler M."/>
            <person name="Boedeker C."/>
            <person name="Pinto D."/>
            <person name="Vollmers J."/>
            <person name="Rivas-Marin E."/>
            <person name="Kohn T."/>
            <person name="Peeters S.H."/>
            <person name="Heuer A."/>
            <person name="Rast P."/>
            <person name="Oberbeckmann S."/>
            <person name="Bunk B."/>
            <person name="Jeske O."/>
            <person name="Meyerdierks A."/>
            <person name="Storesund J.E."/>
            <person name="Kallscheuer N."/>
            <person name="Luecker S."/>
            <person name="Lage O.M."/>
            <person name="Pohl T."/>
            <person name="Merkel B.J."/>
            <person name="Hornburger P."/>
            <person name="Mueller R.-W."/>
            <person name="Bruemmer F."/>
            <person name="Labrenz M."/>
            <person name="Spormann A.M."/>
            <person name="Op Den Camp H."/>
            <person name="Overmann J."/>
            <person name="Amann R."/>
            <person name="Jetten M.S.M."/>
            <person name="Mascher T."/>
            <person name="Medema M.H."/>
            <person name="Devos D.P."/>
            <person name="Kaster A.-K."/>
            <person name="Ovreas L."/>
            <person name="Rohde M."/>
            <person name="Galperin M.Y."/>
            <person name="Jogler C."/>
        </authorList>
    </citation>
    <scope>NUCLEOTIDE SEQUENCE [LARGE SCALE GENOMIC DNA]</scope>
    <source>
        <strain evidence="1 2">Poly41</strain>
    </source>
</reference>
<dbReference type="OrthoDB" id="285341at2"/>
<protein>
    <submittedName>
        <fullName evidence="1">Uncharacterized protein</fullName>
    </submittedName>
</protein>
<comment type="caution">
    <text evidence="1">The sequence shown here is derived from an EMBL/GenBank/DDBJ whole genome shotgun (WGS) entry which is preliminary data.</text>
</comment>
<evidence type="ECO:0000313" key="2">
    <source>
        <dbReference type="Proteomes" id="UP000319143"/>
    </source>
</evidence>
<evidence type="ECO:0000313" key="1">
    <source>
        <dbReference type="EMBL" id="TWU32568.1"/>
    </source>
</evidence>
<proteinExistence type="predicted"/>
<accession>A0A5C6D6W8</accession>
<dbReference type="Proteomes" id="UP000319143">
    <property type="component" value="Unassembled WGS sequence"/>
</dbReference>